<evidence type="ECO:0000313" key="8">
    <source>
        <dbReference type="EMBL" id="BAG84251.1"/>
    </source>
</evidence>
<accession>B6VRR1</accession>
<feature type="region of interest" description="Disordered" evidence="6">
    <location>
        <begin position="341"/>
        <end position="442"/>
    </location>
</feature>
<dbReference type="GO" id="GO:0004497">
    <property type="term" value="F:monooxygenase activity"/>
    <property type="evidence" value="ECO:0007669"/>
    <property type="project" value="UniProtKB-ARBA"/>
</dbReference>
<organism evidence="8">
    <name type="scientific">Streptomyces griseoviridis</name>
    <dbReference type="NCBI Taxonomy" id="45398"/>
    <lineage>
        <taxon>Bacteria</taxon>
        <taxon>Bacillati</taxon>
        <taxon>Actinomycetota</taxon>
        <taxon>Actinomycetes</taxon>
        <taxon>Kitasatosporales</taxon>
        <taxon>Streptomycetaceae</taxon>
        <taxon>Streptomyces</taxon>
    </lineage>
</organism>
<dbReference type="SUPFAM" id="SSF50022">
    <property type="entry name" value="ISP domain"/>
    <property type="match status" value="1"/>
</dbReference>
<dbReference type="PANTHER" id="PTHR21266:SF59">
    <property type="entry name" value="BLR4922 PROTEIN"/>
    <property type="match status" value="1"/>
</dbReference>
<dbReference type="GO" id="GO:0051537">
    <property type="term" value="F:2 iron, 2 sulfur cluster binding"/>
    <property type="evidence" value="ECO:0007669"/>
    <property type="project" value="UniProtKB-KW"/>
</dbReference>
<dbReference type="SUPFAM" id="SSF55961">
    <property type="entry name" value="Bet v1-like"/>
    <property type="match status" value="1"/>
</dbReference>
<dbReference type="GO" id="GO:0046872">
    <property type="term" value="F:metal ion binding"/>
    <property type="evidence" value="ECO:0007669"/>
    <property type="project" value="UniProtKB-KW"/>
</dbReference>
<keyword evidence="2" id="KW-0479">Metal-binding</keyword>
<protein>
    <submittedName>
        <fullName evidence="8">Putative oxygenase</fullName>
    </submittedName>
</protein>
<gene>
    <name evidence="8" type="primary">rphG2</name>
</gene>
<keyword evidence="5" id="KW-0411">Iron-sulfur</keyword>
<evidence type="ECO:0000256" key="3">
    <source>
        <dbReference type="ARBA" id="ARBA00023002"/>
    </source>
</evidence>
<keyword evidence="3" id="KW-0560">Oxidoreductase</keyword>
<name>B6VRR1_STRGD</name>
<feature type="compositionally biased region" description="Basic and acidic residues" evidence="6">
    <location>
        <begin position="431"/>
        <end position="442"/>
    </location>
</feature>
<dbReference type="InterPro" id="IPR050584">
    <property type="entry name" value="Cholesterol_7-desaturase"/>
</dbReference>
<reference evidence="8" key="1">
    <citation type="journal article" date="2009" name="J. Antibiot.">
        <title>Prodigiosin biosynthesis gene cluster in the roseophilin producer Streptomyces griseoviridis.</title>
        <authorList>
            <person name="Kawasaki T."/>
            <person name="Sakurai F."/>
            <person name="Nagatsuka S."/>
            <person name="Hayakawa Y."/>
        </authorList>
    </citation>
    <scope>NUCLEOTIDE SEQUENCE</scope>
    <source>
        <strain evidence="8">2464-S5</strain>
    </source>
</reference>
<dbReference type="GO" id="GO:0016705">
    <property type="term" value="F:oxidoreductase activity, acting on paired donors, with incorporation or reduction of molecular oxygen"/>
    <property type="evidence" value="ECO:0007669"/>
    <property type="project" value="UniProtKB-ARBA"/>
</dbReference>
<feature type="compositionally biased region" description="Low complexity" evidence="6">
    <location>
        <begin position="418"/>
        <end position="430"/>
    </location>
</feature>
<proteinExistence type="predicted"/>
<keyword evidence="1" id="KW-0001">2Fe-2S</keyword>
<dbReference type="Pfam" id="PF00355">
    <property type="entry name" value="Rieske"/>
    <property type="match status" value="1"/>
</dbReference>
<dbReference type="InterPro" id="IPR036922">
    <property type="entry name" value="Rieske_2Fe-2S_sf"/>
</dbReference>
<dbReference type="PROSITE" id="PS51296">
    <property type="entry name" value="RIESKE"/>
    <property type="match status" value="1"/>
</dbReference>
<dbReference type="EMBL" id="AB469822">
    <property type="protein sequence ID" value="BAG84251.1"/>
    <property type="molecule type" value="Genomic_DNA"/>
</dbReference>
<evidence type="ECO:0000256" key="1">
    <source>
        <dbReference type="ARBA" id="ARBA00022714"/>
    </source>
</evidence>
<dbReference type="AlphaFoldDB" id="B6VRR1"/>
<evidence type="ECO:0000256" key="5">
    <source>
        <dbReference type="ARBA" id="ARBA00023014"/>
    </source>
</evidence>
<dbReference type="CDD" id="cd03469">
    <property type="entry name" value="Rieske_RO_Alpha_N"/>
    <property type="match status" value="1"/>
</dbReference>
<evidence type="ECO:0000259" key="7">
    <source>
        <dbReference type="PROSITE" id="PS51296"/>
    </source>
</evidence>
<dbReference type="Gene3D" id="3.90.380.10">
    <property type="entry name" value="Naphthalene 1,2-dioxygenase Alpha Subunit, Chain A, domain 1"/>
    <property type="match status" value="1"/>
</dbReference>
<dbReference type="InterPro" id="IPR017941">
    <property type="entry name" value="Rieske_2Fe-2S"/>
</dbReference>
<dbReference type="Gene3D" id="2.102.10.10">
    <property type="entry name" value="Rieske [2Fe-2S] iron-sulphur domain"/>
    <property type="match status" value="1"/>
</dbReference>
<dbReference type="PANTHER" id="PTHR21266">
    <property type="entry name" value="IRON-SULFUR DOMAIN CONTAINING PROTEIN"/>
    <property type="match status" value="1"/>
</dbReference>
<feature type="domain" description="Rieske" evidence="7">
    <location>
        <begin position="6"/>
        <end position="111"/>
    </location>
</feature>
<evidence type="ECO:0000256" key="4">
    <source>
        <dbReference type="ARBA" id="ARBA00023004"/>
    </source>
</evidence>
<sequence>MIPNQWYPVARSRDVKQNKPKGAMRLGEEVVMWRDARGNAVVQEARCPHKGANLGAGRINQNALECPYHGFRFGAGGDCEAVPCLGSEARIPKGLRIRNYPVREEHDMVWMWWGEERESYPEIDIPPEVTRWKGVHVTGSWQQPVHYTRYIESMLEFYHAPFVHRGSWFNYLDYMFLYGTLRKFGMDGRARYLAACKVVDHELEVDGTTLRSSFNLTREDDPERGEPYKVVFAFPGMVHVMNRKFDITMWLTPIDEKNTQILFRWYEAEKLAPFLRSRLLRGAVPGGAMMLQRWVPERQDMRVILGQEPMASERGENKFIAVDEMNARYLSLRHKLIQHNGELPSEGDQDAAGRPQEGTAGRAPRLNGSGAVIDPAVKAAMTRSEARSAQNGMPGMPGMPNGSARPGPAQGSGRGPGRVVAAARAKARMAAAERAERAAARR</sequence>
<evidence type="ECO:0000256" key="6">
    <source>
        <dbReference type="SAM" id="MobiDB-lite"/>
    </source>
</evidence>
<keyword evidence="4" id="KW-0408">Iron</keyword>
<evidence type="ECO:0000256" key="2">
    <source>
        <dbReference type="ARBA" id="ARBA00022723"/>
    </source>
</evidence>